<proteinExistence type="predicted"/>
<dbReference type="InterPro" id="IPR035093">
    <property type="entry name" value="RelE/ParE_toxin_dom_sf"/>
</dbReference>
<dbReference type="Gene3D" id="3.30.2310.20">
    <property type="entry name" value="RelE-like"/>
    <property type="match status" value="1"/>
</dbReference>
<dbReference type="RefSeq" id="WP_338210337.1">
    <property type="nucleotide sequence ID" value="NZ_JAYMFF010000011.1"/>
</dbReference>
<reference evidence="2 3" key="1">
    <citation type="submission" date="2024-01" db="EMBL/GenBank/DDBJ databases">
        <title>novel species in genus Adlercreutzia.</title>
        <authorList>
            <person name="Liu X."/>
        </authorList>
    </citation>
    <scope>NUCLEOTIDE SEQUENCE [LARGE SCALE GENOMIC DNA]</scope>
    <source>
        <strain evidence="2 3">R7</strain>
    </source>
</reference>
<comment type="caution">
    <text evidence="2">The sequence shown here is derived from an EMBL/GenBank/DDBJ whole genome shotgun (WGS) entry which is preliminary data.</text>
</comment>
<accession>A0ABU6IIA7</accession>
<sequence>MLPRRPTGRLFVFRPAGPYRIFYRHDDRAVTVCRILHQHQNTDTYALIDLPSAGSQELSFTYLFLLICTKLVAEEIPGLCWGISA</sequence>
<evidence type="ECO:0000313" key="3">
    <source>
        <dbReference type="Proteomes" id="UP001349994"/>
    </source>
</evidence>
<protein>
    <submittedName>
        <fullName evidence="2">Type II toxin-antitoxin system RelE/ParE family toxin</fullName>
    </submittedName>
</protein>
<dbReference type="InterPro" id="IPR007712">
    <property type="entry name" value="RelE/ParE_toxin"/>
</dbReference>
<name>A0ABU6IIA7_9ACTN</name>
<evidence type="ECO:0000256" key="1">
    <source>
        <dbReference type="ARBA" id="ARBA00022649"/>
    </source>
</evidence>
<dbReference type="Pfam" id="PF05016">
    <property type="entry name" value="ParE_toxin"/>
    <property type="match status" value="1"/>
</dbReference>
<keyword evidence="3" id="KW-1185">Reference proteome</keyword>
<dbReference type="EMBL" id="JAYMFF010000011">
    <property type="protein sequence ID" value="MEC4176154.1"/>
    <property type="molecule type" value="Genomic_DNA"/>
</dbReference>
<keyword evidence="1" id="KW-1277">Toxin-antitoxin system</keyword>
<dbReference type="Proteomes" id="UP001349994">
    <property type="component" value="Unassembled WGS sequence"/>
</dbReference>
<gene>
    <name evidence="2" type="ORF">VIN30_06810</name>
</gene>
<organism evidence="2 3">
    <name type="scientific">Adlercreutzia wanghongyangiae</name>
    <dbReference type="NCBI Taxonomy" id="3111451"/>
    <lineage>
        <taxon>Bacteria</taxon>
        <taxon>Bacillati</taxon>
        <taxon>Actinomycetota</taxon>
        <taxon>Coriobacteriia</taxon>
        <taxon>Eggerthellales</taxon>
        <taxon>Eggerthellaceae</taxon>
        <taxon>Adlercreutzia</taxon>
    </lineage>
</organism>
<evidence type="ECO:0000313" key="2">
    <source>
        <dbReference type="EMBL" id="MEC4176154.1"/>
    </source>
</evidence>